<dbReference type="SUPFAM" id="SSF51905">
    <property type="entry name" value="FAD/NAD(P)-binding domain"/>
    <property type="match status" value="1"/>
</dbReference>
<dbReference type="AlphaFoldDB" id="A0A816B3Y8"/>
<sequence length="485" mass="55448">MKIVIIGGGPCGLGAAWRAEEIRRQGNTNVDWTVAEQSLDAGGLARTVVDDKGFLWDMGGHVIFSHYAYFSRLLDYLLPNATDWNNKIREAWVWMRGTFIPYPLQQNLHRLPKQEIIACIDGLLENERRRQTFSKPVTFADWMEQSFGRGLCDVFMRPYNFKVWAYTADKMNVEWMGERVATVNVSRVVQNVILGQDEVGWGPNNTFRFPMKGGTGAIWTRLAQALPQEKFQFSKKVTKIDVVKKIITYSDGSSESYDAIVSTMPMDCLCQVVEGTTKIPRHDLLEKAKQFRYSSSHILGFGLDGQPPEHLVTKCWMYFPEDDVCLFYRATVFSNYSPYHVSKPGEQWSLMCEVAESPEKPVNIDSIVAITEQGLRNAKLINDDTKILSRFHTRLEYGYPTPFFGRDQLCGPLFEEFEAHNIYSRGRFGSWKYEVSNQDHSMMLGVEAIDRIVFGTEELTLKYPDVVNAKRDNVGREPSLPTKSK</sequence>
<dbReference type="Proteomes" id="UP000663834">
    <property type="component" value="Unassembled WGS sequence"/>
</dbReference>
<dbReference type="OrthoDB" id="38045at2759"/>
<dbReference type="PANTHER" id="PTHR43734">
    <property type="entry name" value="PHYTOENE DESATURASE"/>
    <property type="match status" value="1"/>
</dbReference>
<dbReference type="Proteomes" id="UP000681720">
    <property type="component" value="Unassembled WGS sequence"/>
</dbReference>
<gene>
    <name evidence="3" type="ORF">GIL414_LOCUS19042</name>
    <name evidence="2" type="ORF">KQP761_LOCUS22604</name>
</gene>
<name>A0A816B3Y8_9BILA</name>
<evidence type="ECO:0000313" key="4">
    <source>
        <dbReference type="Proteomes" id="UP000663834"/>
    </source>
</evidence>
<evidence type="ECO:0000313" key="3">
    <source>
        <dbReference type="EMBL" id="CAF4141627.1"/>
    </source>
</evidence>
<accession>A0A816B3Y8</accession>
<dbReference type="EMBL" id="CAJOBJ010009571">
    <property type="protein sequence ID" value="CAF4141627.1"/>
    <property type="molecule type" value="Genomic_DNA"/>
</dbReference>
<evidence type="ECO:0000313" key="2">
    <source>
        <dbReference type="EMBL" id="CAF1603899.1"/>
    </source>
</evidence>
<reference evidence="2" key="1">
    <citation type="submission" date="2021-02" db="EMBL/GenBank/DDBJ databases">
        <authorList>
            <person name="Nowell W R."/>
        </authorList>
    </citation>
    <scope>NUCLEOTIDE SEQUENCE</scope>
</reference>
<dbReference type="EMBL" id="CAJNOW010011853">
    <property type="protein sequence ID" value="CAF1603899.1"/>
    <property type="molecule type" value="Genomic_DNA"/>
</dbReference>
<dbReference type="InterPro" id="IPR036188">
    <property type="entry name" value="FAD/NAD-bd_sf"/>
</dbReference>
<dbReference type="InterPro" id="IPR002937">
    <property type="entry name" value="Amino_oxidase"/>
</dbReference>
<feature type="domain" description="Amine oxidase" evidence="1">
    <location>
        <begin position="19"/>
        <end position="327"/>
    </location>
</feature>
<dbReference type="PANTHER" id="PTHR43734:SF4">
    <property type="entry name" value="AMINE OXIDASE DOMAIN-CONTAINING PROTEIN"/>
    <property type="match status" value="1"/>
</dbReference>
<organism evidence="2 4">
    <name type="scientific">Rotaria magnacalcarata</name>
    <dbReference type="NCBI Taxonomy" id="392030"/>
    <lineage>
        <taxon>Eukaryota</taxon>
        <taxon>Metazoa</taxon>
        <taxon>Spiralia</taxon>
        <taxon>Gnathifera</taxon>
        <taxon>Rotifera</taxon>
        <taxon>Eurotatoria</taxon>
        <taxon>Bdelloidea</taxon>
        <taxon>Philodinida</taxon>
        <taxon>Philodinidae</taxon>
        <taxon>Rotaria</taxon>
    </lineage>
</organism>
<dbReference type="Gene3D" id="3.50.50.60">
    <property type="entry name" value="FAD/NAD(P)-binding domain"/>
    <property type="match status" value="1"/>
</dbReference>
<evidence type="ECO:0000259" key="1">
    <source>
        <dbReference type="Pfam" id="PF01593"/>
    </source>
</evidence>
<dbReference type="GO" id="GO:0016491">
    <property type="term" value="F:oxidoreductase activity"/>
    <property type="evidence" value="ECO:0007669"/>
    <property type="project" value="InterPro"/>
</dbReference>
<comment type="caution">
    <text evidence="2">The sequence shown here is derived from an EMBL/GenBank/DDBJ whole genome shotgun (WGS) entry which is preliminary data.</text>
</comment>
<dbReference type="Pfam" id="PF01593">
    <property type="entry name" value="Amino_oxidase"/>
    <property type="match status" value="1"/>
</dbReference>
<protein>
    <recommendedName>
        <fullName evidence="1">Amine oxidase domain-containing protein</fullName>
    </recommendedName>
</protein>
<proteinExistence type="predicted"/>